<evidence type="ECO:0000313" key="10">
    <source>
        <dbReference type="RefSeq" id="XP_034245956.1"/>
    </source>
</evidence>
<proteinExistence type="predicted"/>
<keyword evidence="6" id="KW-1185">Reference proteome</keyword>
<evidence type="ECO:0000256" key="2">
    <source>
        <dbReference type="ARBA" id="ARBA00022771"/>
    </source>
</evidence>
<dbReference type="PANTHER" id="PTHR46455">
    <property type="entry name" value="SET AND MYND DOMAIN CONTAINING, ARTHROPOD-SPECIFIC, MEMBER 4, ISOFORM A"/>
    <property type="match status" value="1"/>
</dbReference>
<dbReference type="Proteomes" id="UP000515158">
    <property type="component" value="Unplaced"/>
</dbReference>
<keyword evidence="2 4" id="KW-0863">Zinc-finger</keyword>
<reference evidence="7 8" key="1">
    <citation type="submission" date="2025-04" db="UniProtKB">
        <authorList>
            <consortium name="RefSeq"/>
        </authorList>
    </citation>
    <scope>IDENTIFICATION</scope>
    <source>
        <tissue evidence="7 8">Total insect</tissue>
    </source>
</reference>
<dbReference type="RefSeq" id="XP_034245955.1">
    <property type="nucleotide sequence ID" value="XM_034390064.1"/>
</dbReference>
<dbReference type="GO" id="GO:0008757">
    <property type="term" value="F:S-adenosylmethionine-dependent methyltransferase activity"/>
    <property type="evidence" value="ECO:0007669"/>
    <property type="project" value="UniProtKB-ARBA"/>
</dbReference>
<dbReference type="Pfam" id="PF00856">
    <property type="entry name" value="SET"/>
    <property type="match status" value="1"/>
</dbReference>
<dbReference type="InterPro" id="IPR002893">
    <property type="entry name" value="Znf_MYND"/>
</dbReference>
<keyword evidence="3" id="KW-0862">Zinc</keyword>
<gene>
    <name evidence="7 8 9 10 11" type="primary">LOC117647998</name>
</gene>
<dbReference type="RefSeq" id="XP_034245951.1">
    <property type="nucleotide sequence ID" value="XM_034390060.1"/>
</dbReference>
<evidence type="ECO:0000259" key="5">
    <source>
        <dbReference type="PROSITE" id="PS50865"/>
    </source>
</evidence>
<feature type="domain" description="MYND-type" evidence="5">
    <location>
        <begin position="16"/>
        <end position="51"/>
    </location>
</feature>
<dbReference type="GO" id="GO:0008270">
    <property type="term" value="F:zinc ion binding"/>
    <property type="evidence" value="ECO:0007669"/>
    <property type="project" value="UniProtKB-KW"/>
</dbReference>
<evidence type="ECO:0000313" key="11">
    <source>
        <dbReference type="RefSeq" id="XP_034245957.1"/>
    </source>
</evidence>
<dbReference type="RefSeq" id="XP_034245956.1">
    <property type="nucleotide sequence ID" value="XM_034390065.1"/>
</dbReference>
<evidence type="ECO:0000313" key="8">
    <source>
        <dbReference type="RefSeq" id="XP_034245954.1"/>
    </source>
</evidence>
<sequence length="560" mass="63725">MSAARPLSHNDATGPCAVCGKSGLPCARCRVHYYCSKEHQKEHWPQHKPGCGSIGLVNGVVVATKCIPAGTVIMREVPTLTFPSSPWTYHALKIKWMCSACYANMTWMKSAYQCTRCGLPVCDDQCSQSTNHQVECQIMQRAKYKVSEVDLRGPQNFFFGAVVATLRIAAAFRGNPLLQHLDREWNFEIEGYKRVPSATSMIRGNHKACSTVASLLRRTVKEFSEDDLKRAARISFMYGEEMEGPSPERFIGVTKQRYGRHLYLGMQLRKHSCYPNTGDRCMAPETAEHVVVTTRNISAGECITKNHQGVDWLDETMQRRTLIFTRWGFVCDCERCSDPTEMGMYVGSPCCVVCARKGRQSYLVPVVKDHSQWRCEGCNKKMTEAQVQCLTLDVEKKMDKLHGSPPDKLLKFIASQLHPRGPLHPTHGLVLRAKDYIRAYIYENRADEYASESEIDTWEVVIRDLLRAMDRLLPGTSEARIMALLELRRLVLGRVRLYCSDILLTALGDFKDVCPEIMDPSFWKDREAVLEVNKELCRYHFNRDEDEPKRSLINDPFGGR</sequence>
<accession>A0A6P8ZQJ3</accession>
<dbReference type="Gene3D" id="6.10.140.2220">
    <property type="match status" value="2"/>
</dbReference>
<dbReference type="PANTHER" id="PTHR46455:SF5">
    <property type="entry name" value="SET AND MYND DOMAIN CONTAINING, ARTHROPOD-SPECIFIC, MEMBER 4, ISOFORM A"/>
    <property type="match status" value="1"/>
</dbReference>
<dbReference type="PROSITE" id="PS50865">
    <property type="entry name" value="ZF_MYND_2"/>
    <property type="match status" value="1"/>
</dbReference>
<dbReference type="RefSeq" id="XP_034245954.1">
    <property type="nucleotide sequence ID" value="XM_034390063.1"/>
</dbReference>
<dbReference type="KEGG" id="tpal:117647998"/>
<organism evidence="8">
    <name type="scientific">Thrips palmi</name>
    <name type="common">Melon thrips</name>
    <dbReference type="NCBI Taxonomy" id="161013"/>
    <lineage>
        <taxon>Eukaryota</taxon>
        <taxon>Metazoa</taxon>
        <taxon>Ecdysozoa</taxon>
        <taxon>Arthropoda</taxon>
        <taxon>Hexapoda</taxon>
        <taxon>Insecta</taxon>
        <taxon>Pterygota</taxon>
        <taxon>Neoptera</taxon>
        <taxon>Paraneoptera</taxon>
        <taxon>Thysanoptera</taxon>
        <taxon>Terebrantia</taxon>
        <taxon>Thripoidea</taxon>
        <taxon>Thripidae</taxon>
        <taxon>Thrips</taxon>
    </lineage>
</organism>
<keyword evidence="1" id="KW-0479">Metal-binding</keyword>
<evidence type="ECO:0000313" key="6">
    <source>
        <dbReference type="Proteomes" id="UP000515158"/>
    </source>
</evidence>
<dbReference type="RefSeq" id="XP_034245957.1">
    <property type="nucleotide sequence ID" value="XM_034390066.1"/>
</dbReference>
<dbReference type="SUPFAM" id="SSF82199">
    <property type="entry name" value="SET domain"/>
    <property type="match status" value="1"/>
</dbReference>
<evidence type="ECO:0000256" key="3">
    <source>
        <dbReference type="ARBA" id="ARBA00022833"/>
    </source>
</evidence>
<dbReference type="SUPFAM" id="SSF144232">
    <property type="entry name" value="HIT/MYND zinc finger-like"/>
    <property type="match status" value="1"/>
</dbReference>
<name>A0A6P8ZQJ3_THRPL</name>
<protein>
    <submittedName>
        <fullName evidence="7 8">SET domain-containing protein SmydA-8-like</fullName>
    </submittedName>
</protein>
<evidence type="ECO:0000256" key="1">
    <source>
        <dbReference type="ARBA" id="ARBA00022723"/>
    </source>
</evidence>
<dbReference type="OrthoDB" id="265717at2759"/>
<dbReference type="Gene3D" id="2.170.270.10">
    <property type="entry name" value="SET domain"/>
    <property type="match status" value="1"/>
</dbReference>
<dbReference type="InterPro" id="IPR046341">
    <property type="entry name" value="SET_dom_sf"/>
</dbReference>
<dbReference type="GO" id="GO:0008170">
    <property type="term" value="F:N-methyltransferase activity"/>
    <property type="evidence" value="ECO:0007669"/>
    <property type="project" value="UniProtKB-ARBA"/>
</dbReference>
<dbReference type="InterPro" id="IPR053010">
    <property type="entry name" value="SET_SmydA-8"/>
</dbReference>
<dbReference type="InterPro" id="IPR001214">
    <property type="entry name" value="SET_dom"/>
</dbReference>
<dbReference type="GO" id="GO:0008276">
    <property type="term" value="F:protein methyltransferase activity"/>
    <property type="evidence" value="ECO:0007669"/>
    <property type="project" value="UniProtKB-ARBA"/>
</dbReference>
<dbReference type="AlphaFoldDB" id="A0A6P8ZQJ3"/>
<dbReference type="Pfam" id="PF01753">
    <property type="entry name" value="zf-MYND"/>
    <property type="match status" value="1"/>
</dbReference>
<dbReference type="Gene3D" id="1.10.220.160">
    <property type="match status" value="1"/>
</dbReference>
<evidence type="ECO:0000313" key="7">
    <source>
        <dbReference type="RefSeq" id="XP_034245951.1"/>
    </source>
</evidence>
<evidence type="ECO:0000256" key="4">
    <source>
        <dbReference type="PROSITE-ProRule" id="PRU00134"/>
    </source>
</evidence>
<evidence type="ECO:0000313" key="9">
    <source>
        <dbReference type="RefSeq" id="XP_034245955.1"/>
    </source>
</evidence>
<dbReference type="GeneID" id="117647998"/>